<dbReference type="GO" id="GO:0016301">
    <property type="term" value="F:kinase activity"/>
    <property type="evidence" value="ECO:0007669"/>
    <property type="project" value="UniProtKB-KW"/>
</dbReference>
<feature type="chain" id="PRO_5017251844" evidence="1">
    <location>
        <begin position="21"/>
        <end position="165"/>
    </location>
</feature>
<keyword evidence="2" id="KW-0418">Kinase</keyword>
<proteinExistence type="predicted"/>
<dbReference type="OrthoDB" id="8288922at2"/>
<evidence type="ECO:0000313" key="2">
    <source>
        <dbReference type="EMBL" id="AYG62491.1"/>
    </source>
</evidence>
<keyword evidence="1" id="KW-0732">Signal</keyword>
<gene>
    <name evidence="2" type="ORF">CCGE525_27355</name>
</gene>
<dbReference type="AlphaFoldDB" id="A0A387G2V1"/>
<sequence>MKHTLLVAALAISFPMFAHAETLQFPSEEPIAEVSIPHSWGPKETETGIDATSPDSAIYFSIDIANDATMDKTVDDAVDFLVKNGVNIDAKSKHEFPDTTLNGMKLGHLEWDGTDKDGPVHVQLAFAQPSEHKMLVITYWGSTEDEAKHDDAVSGIISSLKPIND</sequence>
<geneLocation type="plasmid" evidence="3">
    <name>prccge525c</name>
</geneLocation>
<dbReference type="KEGG" id="rjg:CCGE525_27355"/>
<evidence type="ECO:0000256" key="1">
    <source>
        <dbReference type="SAM" id="SignalP"/>
    </source>
</evidence>
<feature type="signal peptide" evidence="1">
    <location>
        <begin position="1"/>
        <end position="20"/>
    </location>
</feature>
<keyword evidence="2" id="KW-0614">Plasmid</keyword>
<protein>
    <submittedName>
        <fullName evidence="2">Histidine kinase</fullName>
    </submittedName>
</protein>
<name>A0A387G2V1_9HYPH</name>
<evidence type="ECO:0000313" key="3">
    <source>
        <dbReference type="Proteomes" id="UP000282195"/>
    </source>
</evidence>
<dbReference type="Gene3D" id="3.40.1000.10">
    <property type="entry name" value="Mog1/PsbP, alpha/beta/alpha sandwich"/>
    <property type="match status" value="1"/>
</dbReference>
<keyword evidence="3" id="KW-1185">Reference proteome</keyword>
<organism evidence="2 3">
    <name type="scientific">Rhizobium jaguaris</name>
    <dbReference type="NCBI Taxonomy" id="1312183"/>
    <lineage>
        <taxon>Bacteria</taxon>
        <taxon>Pseudomonadati</taxon>
        <taxon>Pseudomonadota</taxon>
        <taxon>Alphaproteobacteria</taxon>
        <taxon>Hyphomicrobiales</taxon>
        <taxon>Rhizobiaceae</taxon>
        <taxon>Rhizobium/Agrobacterium group</taxon>
        <taxon>Rhizobium</taxon>
    </lineage>
</organism>
<dbReference type="EMBL" id="CP032695">
    <property type="protein sequence ID" value="AYG62491.1"/>
    <property type="molecule type" value="Genomic_DNA"/>
</dbReference>
<dbReference type="Proteomes" id="UP000282195">
    <property type="component" value="Plasmid pRCCGE525c"/>
</dbReference>
<reference evidence="2 3" key="1">
    <citation type="submission" date="2018-10" db="EMBL/GenBank/DDBJ databases">
        <title>Rhizobium etli, R. leguminosarum and a new Rhizobium genospecies from Phaseolus dumosus.</title>
        <authorList>
            <person name="Ramirez-Puebla S.T."/>
            <person name="Rogel-Hernandez M.A."/>
            <person name="Guerrero G."/>
            <person name="Ormeno-Orrillo E."/>
            <person name="Martinez-Romero J.C."/>
            <person name="Negrete-Yankelevich S."/>
            <person name="Martinez-Romero E."/>
        </authorList>
    </citation>
    <scope>NUCLEOTIDE SEQUENCE [LARGE SCALE GENOMIC DNA]</scope>
    <source>
        <strain evidence="2 3">CCGE525</strain>
        <plasmid evidence="3">prccge525c</plasmid>
    </source>
</reference>
<dbReference type="RefSeq" id="WP_120707407.1">
    <property type="nucleotide sequence ID" value="NZ_CP032695.1"/>
</dbReference>
<keyword evidence="2" id="KW-0808">Transferase</keyword>
<accession>A0A387G2V1</accession>